<dbReference type="InterPro" id="IPR014031">
    <property type="entry name" value="Ketoacyl_synth_C"/>
</dbReference>
<dbReference type="PANTHER" id="PTHR11712:SF336">
    <property type="entry name" value="3-OXOACYL-[ACYL-CARRIER-PROTEIN] SYNTHASE, MITOCHONDRIAL"/>
    <property type="match status" value="1"/>
</dbReference>
<dbReference type="SMART" id="SM00825">
    <property type="entry name" value="PKS_KS"/>
    <property type="match status" value="1"/>
</dbReference>
<evidence type="ECO:0000256" key="1">
    <source>
        <dbReference type="ARBA" id="ARBA00008467"/>
    </source>
</evidence>
<evidence type="ECO:0000259" key="4">
    <source>
        <dbReference type="PROSITE" id="PS52004"/>
    </source>
</evidence>
<gene>
    <name evidence="5" type="ORF">OCK74_20920</name>
</gene>
<keyword evidence="6" id="KW-1185">Reference proteome</keyword>
<evidence type="ECO:0000256" key="2">
    <source>
        <dbReference type="ARBA" id="ARBA00022679"/>
    </source>
</evidence>
<evidence type="ECO:0000313" key="6">
    <source>
        <dbReference type="Proteomes" id="UP001155483"/>
    </source>
</evidence>
<organism evidence="5 6">
    <name type="scientific">Paraflavisolibacter caeni</name>
    <dbReference type="NCBI Taxonomy" id="2982496"/>
    <lineage>
        <taxon>Bacteria</taxon>
        <taxon>Pseudomonadati</taxon>
        <taxon>Bacteroidota</taxon>
        <taxon>Chitinophagia</taxon>
        <taxon>Chitinophagales</taxon>
        <taxon>Chitinophagaceae</taxon>
        <taxon>Paraflavisolibacter</taxon>
    </lineage>
</organism>
<protein>
    <submittedName>
        <fullName evidence="5">Beta-ketoacyl-[acyl-carrier-protein] synthase family protein</fullName>
    </submittedName>
</protein>
<dbReference type="PROSITE" id="PS00606">
    <property type="entry name" value="KS3_1"/>
    <property type="match status" value="1"/>
</dbReference>
<dbReference type="GO" id="GO:0005829">
    <property type="term" value="C:cytosol"/>
    <property type="evidence" value="ECO:0007669"/>
    <property type="project" value="TreeGrafter"/>
</dbReference>
<dbReference type="InterPro" id="IPR014030">
    <property type="entry name" value="Ketoacyl_synth_N"/>
</dbReference>
<dbReference type="RefSeq" id="WP_279299036.1">
    <property type="nucleotide sequence ID" value="NZ_JAOTIF010000022.1"/>
</dbReference>
<sequence>MKIFVTGIGVVSAIGQDAEQNLRSLQSLTTGLSRSANFNLMLGEVRLSNEQLIEKLDLPNEDYSRTTLLAILAAKEAWSNNKINKSVRTGLISATSVGGLDRTEKYYFESQTSKTARTYSLMTHDNGRTTERVAAELGISGYIGTISTACSSGANAIMQGARLLEGNKLDRVVVGASEPLATFDVKGFSSLNIFDNEICKPFDDKRSGLNLGEGAAYLVLENEHSISVTGNKPLCMLSGWNNATDAFHQTASSPDGKGAYLAMINALAKAGITAGNINYVNAHGTGTSNNDLSESMALRNVFGDAMPSFSSTKGFTGHTLAAAGAIEAVYCVQSILSQAPLPNLNFSTPMKETNMTPETSFRSAKIDYVLSNSFGFGGNCTCLIFGKAW</sequence>
<evidence type="ECO:0000313" key="5">
    <source>
        <dbReference type="EMBL" id="MCU7551597.1"/>
    </source>
</evidence>
<dbReference type="EMBL" id="JAOTIF010000022">
    <property type="protein sequence ID" value="MCU7551597.1"/>
    <property type="molecule type" value="Genomic_DNA"/>
</dbReference>
<keyword evidence="2 3" id="KW-0808">Transferase</keyword>
<dbReference type="CDD" id="cd00834">
    <property type="entry name" value="KAS_I_II"/>
    <property type="match status" value="1"/>
</dbReference>
<reference evidence="5" key="2">
    <citation type="submission" date="2023-04" db="EMBL/GenBank/DDBJ databases">
        <title>Paracnuella aquatica gen. nov., sp. nov., a member of the family Chitinophagaceae isolated from a hot spring.</title>
        <authorList>
            <person name="Wang C."/>
        </authorList>
    </citation>
    <scope>NUCLEOTIDE SEQUENCE</scope>
    <source>
        <strain evidence="5">LB-8</strain>
    </source>
</reference>
<name>A0A9X2XZJ6_9BACT</name>
<proteinExistence type="inferred from homology"/>
<dbReference type="PANTHER" id="PTHR11712">
    <property type="entry name" value="POLYKETIDE SYNTHASE-RELATED"/>
    <property type="match status" value="1"/>
</dbReference>
<dbReference type="PROSITE" id="PS52004">
    <property type="entry name" value="KS3_2"/>
    <property type="match status" value="1"/>
</dbReference>
<reference evidence="5" key="1">
    <citation type="submission" date="2022-09" db="EMBL/GenBank/DDBJ databases">
        <authorList>
            <person name="Yuan C."/>
            <person name="Ke Z."/>
        </authorList>
    </citation>
    <scope>NUCLEOTIDE SEQUENCE</scope>
    <source>
        <strain evidence="5">LB-8</strain>
    </source>
</reference>
<dbReference type="AlphaFoldDB" id="A0A9X2XZJ6"/>
<dbReference type="InterPro" id="IPR016039">
    <property type="entry name" value="Thiolase-like"/>
</dbReference>
<dbReference type="Gene3D" id="3.40.47.10">
    <property type="match status" value="1"/>
</dbReference>
<dbReference type="InterPro" id="IPR000794">
    <property type="entry name" value="Beta-ketoacyl_synthase"/>
</dbReference>
<feature type="domain" description="Ketosynthase family 3 (KS3)" evidence="4">
    <location>
        <begin position="1"/>
        <end position="387"/>
    </location>
</feature>
<dbReference type="SUPFAM" id="SSF53901">
    <property type="entry name" value="Thiolase-like"/>
    <property type="match status" value="1"/>
</dbReference>
<dbReference type="InterPro" id="IPR018201">
    <property type="entry name" value="Ketoacyl_synth_AS"/>
</dbReference>
<comment type="caution">
    <text evidence="5">The sequence shown here is derived from an EMBL/GenBank/DDBJ whole genome shotgun (WGS) entry which is preliminary data.</text>
</comment>
<dbReference type="Pfam" id="PF02801">
    <property type="entry name" value="Ketoacyl-synt_C"/>
    <property type="match status" value="1"/>
</dbReference>
<dbReference type="GO" id="GO:0006633">
    <property type="term" value="P:fatty acid biosynthetic process"/>
    <property type="evidence" value="ECO:0007669"/>
    <property type="project" value="InterPro"/>
</dbReference>
<dbReference type="GO" id="GO:0004315">
    <property type="term" value="F:3-oxoacyl-[acyl-carrier-protein] synthase activity"/>
    <property type="evidence" value="ECO:0007669"/>
    <property type="project" value="InterPro"/>
</dbReference>
<evidence type="ECO:0000256" key="3">
    <source>
        <dbReference type="RuleBase" id="RU003694"/>
    </source>
</evidence>
<dbReference type="Pfam" id="PF00109">
    <property type="entry name" value="ketoacyl-synt"/>
    <property type="match status" value="1"/>
</dbReference>
<dbReference type="InterPro" id="IPR020841">
    <property type="entry name" value="PKS_Beta-ketoAc_synthase_dom"/>
</dbReference>
<dbReference type="Proteomes" id="UP001155483">
    <property type="component" value="Unassembled WGS sequence"/>
</dbReference>
<accession>A0A9X2XZJ6</accession>
<comment type="similarity">
    <text evidence="1 3">Belongs to the thiolase-like superfamily. Beta-ketoacyl-ACP synthases family.</text>
</comment>